<evidence type="ECO:0000256" key="6">
    <source>
        <dbReference type="ARBA" id="ARBA00043993"/>
    </source>
</evidence>
<dbReference type="Pfam" id="PF12805">
    <property type="entry name" value="FUSC-like"/>
    <property type="match status" value="1"/>
</dbReference>
<name>A0ABV4XUA6_9CYAN</name>
<evidence type="ECO:0000259" key="8">
    <source>
        <dbReference type="Pfam" id="PF12805"/>
    </source>
</evidence>
<evidence type="ECO:0000256" key="2">
    <source>
        <dbReference type="ARBA" id="ARBA00022475"/>
    </source>
</evidence>
<dbReference type="InterPro" id="IPR049453">
    <property type="entry name" value="Memb_transporter_dom"/>
</dbReference>
<protein>
    <submittedName>
        <fullName evidence="10">FUSC family protein</fullName>
    </submittedName>
</protein>
<evidence type="ECO:0000313" key="11">
    <source>
        <dbReference type="Proteomes" id="UP001576784"/>
    </source>
</evidence>
<dbReference type="Pfam" id="PF13515">
    <property type="entry name" value="FUSC_2"/>
    <property type="match status" value="1"/>
</dbReference>
<proteinExistence type="inferred from homology"/>
<evidence type="ECO:0000256" key="7">
    <source>
        <dbReference type="SAM" id="Phobius"/>
    </source>
</evidence>
<accession>A0ABV4XUA6</accession>
<feature type="transmembrane region" description="Helical" evidence="7">
    <location>
        <begin position="149"/>
        <end position="173"/>
    </location>
</feature>
<feature type="transmembrane region" description="Helical" evidence="7">
    <location>
        <begin position="74"/>
        <end position="93"/>
    </location>
</feature>
<feature type="transmembrane region" description="Helical" evidence="7">
    <location>
        <begin position="39"/>
        <end position="62"/>
    </location>
</feature>
<sequence>MSSFSQRSLNWLWQQFQLKPGKPAIASGLQTLLSVLAPLGVGVLTGHTAASTIAVMGAWMVGLVNVEGAYRQQATAKIAAAIAITAMLFLANLVNGSLWLSALATFAVMFIAGFVSLYGQAASSISLTASLMFIVALAKFAQFPDWSTVIQQCALCLAGGMWAIVVSLGLWVLHPYTPVLQSIANCYGTLSELLKLANERAANRDSRHEWTTRFLQAQDNFTGALTAARSVWSAVWTPQRTANQQGNQLLVLIENTPQIANSILVLVEQLSISSAHHLFEQVQPEIGQGIEQLASVLQRMSKAIAKGNISVHLENLNRAIEAIEYRRQDIRTQLNNRTIAVPPFDYTELIGIGKIATTLRRLAEQVDSDVKSIASLKRGDVRSLVGWSAITPSRLPALASILEPLRDNFTFNSVLFRHALRLAIVVTIAQVLASILHLPTGYWMTLTALVALKPNYGGTTQTTLQRVFATVLGGIIGIALVTLVHNSGIIVGCLLLLIVAAIAVRPLSFSLFITLLTPAIILLVNMTSKGGWEIGVLRIVDSLAGGLLALLGSYLLFPRWERQQLPTQLEKTIRANLAYFEQAIDLYLNPNQNAAARMLAKERRQAALENANVAAAAQRLFSEPRHVQGEVEPITTTILYTRRFFNSVTTLAEHHRELSREYQCPDFKQFADAVVQVLNNLADALQLRQSPAPLPDFAPHLEAIGDRVEQLHAERALELASASGSKTPTLQAIREHTPIFTELDLIAQEVTCLHSAIVRLQNSRTPVSEVRASEHHR</sequence>
<dbReference type="RefSeq" id="WP_413264766.1">
    <property type="nucleotide sequence ID" value="NZ_JBHFNR010000145.1"/>
</dbReference>
<dbReference type="InterPro" id="IPR032692">
    <property type="entry name" value="YccS_N"/>
</dbReference>
<dbReference type="Proteomes" id="UP001576784">
    <property type="component" value="Unassembled WGS sequence"/>
</dbReference>
<comment type="subcellular location">
    <subcellularLocation>
        <location evidence="1">Cell membrane</location>
        <topology evidence="1">Multi-pass membrane protein</topology>
    </subcellularLocation>
</comment>
<feature type="domain" description="Integral membrane protein YccS N-terminal" evidence="8">
    <location>
        <begin position="82"/>
        <end position="336"/>
    </location>
</feature>
<comment type="similarity">
    <text evidence="6">Belongs to the YccS/YhfK family.</text>
</comment>
<gene>
    <name evidence="10" type="ORF">ACE1CI_19660</name>
</gene>
<feature type="transmembrane region" description="Helical" evidence="7">
    <location>
        <begin position="464"/>
        <end position="484"/>
    </location>
</feature>
<reference evidence="10 11" key="1">
    <citation type="submission" date="2024-09" db="EMBL/GenBank/DDBJ databases">
        <title>Floridaenema gen nov. (Aerosakkonemataceae, Aerosakkonematales ord. nov., Cyanobacteria) from benthic tropical and subtropical fresh waters, with the description of four new species.</title>
        <authorList>
            <person name="Moretto J.A."/>
            <person name="Berthold D.E."/>
            <person name="Lefler F.W."/>
            <person name="Huang I.-S."/>
            <person name="Laughinghouse H. IV."/>
        </authorList>
    </citation>
    <scope>NUCLEOTIDE SEQUENCE [LARGE SCALE GENOMIC DNA]</scope>
    <source>
        <strain evidence="10 11">BLCC-F50</strain>
    </source>
</reference>
<keyword evidence="11" id="KW-1185">Reference proteome</keyword>
<feature type="transmembrane region" description="Helical" evidence="7">
    <location>
        <begin position="125"/>
        <end position="143"/>
    </location>
</feature>
<evidence type="ECO:0000256" key="5">
    <source>
        <dbReference type="ARBA" id="ARBA00023136"/>
    </source>
</evidence>
<dbReference type="PANTHER" id="PTHR30509:SF9">
    <property type="entry name" value="MULTIDRUG RESISTANCE PROTEIN MDTO"/>
    <property type="match status" value="1"/>
</dbReference>
<evidence type="ECO:0000256" key="1">
    <source>
        <dbReference type="ARBA" id="ARBA00004651"/>
    </source>
</evidence>
<evidence type="ECO:0000259" key="9">
    <source>
        <dbReference type="Pfam" id="PF13515"/>
    </source>
</evidence>
<keyword evidence="3 7" id="KW-0812">Transmembrane</keyword>
<feature type="domain" description="Integral membrane bound transporter" evidence="9">
    <location>
        <begin position="429"/>
        <end position="551"/>
    </location>
</feature>
<feature type="transmembrane region" description="Helical" evidence="7">
    <location>
        <begin position="536"/>
        <end position="557"/>
    </location>
</feature>
<keyword evidence="2" id="KW-1003">Cell membrane</keyword>
<evidence type="ECO:0000256" key="4">
    <source>
        <dbReference type="ARBA" id="ARBA00022989"/>
    </source>
</evidence>
<feature type="transmembrane region" description="Helical" evidence="7">
    <location>
        <begin position="491"/>
        <end position="524"/>
    </location>
</feature>
<evidence type="ECO:0000256" key="3">
    <source>
        <dbReference type="ARBA" id="ARBA00022692"/>
    </source>
</evidence>
<keyword evidence="5 7" id="KW-0472">Membrane</keyword>
<dbReference type="PANTHER" id="PTHR30509">
    <property type="entry name" value="P-HYDROXYBENZOIC ACID EFFLUX PUMP SUBUNIT-RELATED"/>
    <property type="match status" value="1"/>
</dbReference>
<evidence type="ECO:0000313" key="10">
    <source>
        <dbReference type="EMBL" id="MFB2895130.1"/>
    </source>
</evidence>
<comment type="caution">
    <text evidence="10">The sequence shown here is derived from an EMBL/GenBank/DDBJ whole genome shotgun (WGS) entry which is preliminary data.</text>
</comment>
<feature type="transmembrane region" description="Helical" evidence="7">
    <location>
        <begin position="422"/>
        <end position="444"/>
    </location>
</feature>
<keyword evidence="4 7" id="KW-1133">Transmembrane helix</keyword>
<dbReference type="EMBL" id="JBHFNR010000145">
    <property type="protein sequence ID" value="MFB2895130.1"/>
    <property type="molecule type" value="Genomic_DNA"/>
</dbReference>
<organism evidence="10 11">
    <name type="scientific">Floridaenema flaviceps BLCC-F50</name>
    <dbReference type="NCBI Taxonomy" id="3153642"/>
    <lineage>
        <taxon>Bacteria</taxon>
        <taxon>Bacillati</taxon>
        <taxon>Cyanobacteriota</taxon>
        <taxon>Cyanophyceae</taxon>
        <taxon>Oscillatoriophycideae</taxon>
        <taxon>Aerosakkonematales</taxon>
        <taxon>Aerosakkonemataceae</taxon>
        <taxon>Floridanema</taxon>
        <taxon>Floridanema flaviceps</taxon>
    </lineage>
</organism>